<evidence type="ECO:0000256" key="1">
    <source>
        <dbReference type="ARBA" id="ARBA00001933"/>
    </source>
</evidence>
<dbReference type="PROSITE" id="PS00703">
    <property type="entry name" value="OKR_DC_1"/>
    <property type="match status" value="1"/>
</dbReference>
<dbReference type="GO" id="GO:0016831">
    <property type="term" value="F:carboxy-lyase activity"/>
    <property type="evidence" value="ECO:0007669"/>
    <property type="project" value="UniProtKB-KW"/>
</dbReference>
<accession>B0C6T7</accession>
<evidence type="ECO:0000256" key="5">
    <source>
        <dbReference type="ARBA" id="ARBA00023239"/>
    </source>
</evidence>
<evidence type="ECO:0000256" key="4">
    <source>
        <dbReference type="ARBA" id="ARBA00022898"/>
    </source>
</evidence>
<keyword evidence="4" id="KW-0663">Pyridoxal phosphate</keyword>
<dbReference type="InterPro" id="IPR052357">
    <property type="entry name" value="Orn_Lys_Arg_decarboxylase-I"/>
</dbReference>
<keyword evidence="8" id="KW-1185">Reference proteome</keyword>
<keyword evidence="3" id="KW-0210">Decarboxylase</keyword>
<keyword evidence="5" id="KW-0456">Lyase</keyword>
<dbReference type="InterPro" id="IPR015424">
    <property type="entry name" value="PyrdxlP-dep_Trfase"/>
</dbReference>
<dbReference type="CDD" id="cd00615">
    <property type="entry name" value="Orn_deC_like"/>
    <property type="match status" value="1"/>
</dbReference>
<dbReference type="InterPro" id="IPR015421">
    <property type="entry name" value="PyrdxlP-dep_Trfase_major"/>
</dbReference>
<protein>
    <submittedName>
        <fullName evidence="7">Orn/Lys/Arg decarboxylase</fullName>
    </submittedName>
</protein>
<dbReference type="PANTHER" id="PTHR43277:SF4">
    <property type="entry name" value="ARGININE DECARBOXYLASE"/>
    <property type="match status" value="1"/>
</dbReference>
<dbReference type="Pfam" id="PF01276">
    <property type="entry name" value="OKR_DC_1"/>
    <property type="match status" value="1"/>
</dbReference>
<dbReference type="Pfam" id="PF03711">
    <property type="entry name" value="OKR_DC_1_C"/>
    <property type="match status" value="1"/>
</dbReference>
<name>B0C6T7_ACAM1</name>
<dbReference type="STRING" id="329726.AM1_2634"/>
<evidence type="ECO:0000313" key="7">
    <source>
        <dbReference type="EMBL" id="ABW27641.1"/>
    </source>
</evidence>
<proteinExistence type="inferred from homology"/>
<dbReference type="InterPro" id="IPR036633">
    <property type="entry name" value="Prn/Lys/Arg_de-COase_C_sf"/>
</dbReference>
<dbReference type="EMBL" id="CP000828">
    <property type="protein sequence ID" value="ABW27641.1"/>
    <property type="molecule type" value="Genomic_DNA"/>
</dbReference>
<dbReference type="InterPro" id="IPR008286">
    <property type="entry name" value="Prn/Lys/Arg_de-COase_C"/>
</dbReference>
<dbReference type="SUPFAM" id="SSF53383">
    <property type="entry name" value="PLP-dependent transferases"/>
    <property type="match status" value="1"/>
</dbReference>
<evidence type="ECO:0000256" key="2">
    <source>
        <dbReference type="ARBA" id="ARBA00010671"/>
    </source>
</evidence>
<dbReference type="eggNOG" id="COG1982">
    <property type="taxonomic scope" value="Bacteria"/>
</dbReference>
<dbReference type="RefSeq" id="WP_012163092.1">
    <property type="nucleotide sequence ID" value="NC_009925.1"/>
</dbReference>
<evidence type="ECO:0000313" key="8">
    <source>
        <dbReference type="Proteomes" id="UP000000268"/>
    </source>
</evidence>
<comment type="similarity">
    <text evidence="2">Belongs to the Orn/Lys/Arg decarboxylase class-I family.</text>
</comment>
<dbReference type="Gene3D" id="3.40.640.10">
    <property type="entry name" value="Type I PLP-dependent aspartate aminotransferase-like (Major domain)"/>
    <property type="match status" value="1"/>
</dbReference>
<gene>
    <name evidence="7" type="ordered locus">AM1_2634</name>
</gene>
<organism evidence="7 8">
    <name type="scientific">Acaryochloris marina (strain MBIC 11017)</name>
    <dbReference type="NCBI Taxonomy" id="329726"/>
    <lineage>
        <taxon>Bacteria</taxon>
        <taxon>Bacillati</taxon>
        <taxon>Cyanobacteriota</taxon>
        <taxon>Cyanophyceae</taxon>
        <taxon>Acaryochloridales</taxon>
        <taxon>Acaryochloridaceae</taxon>
        <taxon>Acaryochloris</taxon>
    </lineage>
</organism>
<evidence type="ECO:0000256" key="3">
    <source>
        <dbReference type="ARBA" id="ARBA00022793"/>
    </source>
</evidence>
<dbReference type="AlphaFoldDB" id="B0C6T7"/>
<dbReference type="Gene3D" id="3.90.100.10">
    <property type="entry name" value="Orn/Lys/Arg decarboxylase, C-terminal domain"/>
    <property type="match status" value="1"/>
</dbReference>
<dbReference type="HOGENOM" id="CLU_025925_2_1_3"/>
<feature type="domain" description="Orn/Lys/Arg decarboxylases family 1 pyridoxal-P attachment site" evidence="6">
    <location>
        <begin position="223"/>
        <end position="237"/>
    </location>
</feature>
<sequence>MSVNQQQVPLWQALQDSAHSNQIAFHTPGHKRGRGLPAAILQHFGSALGSADLPELPELDNLFAPEAAILEAQVLAAQLFGAEQTWFLTNGSTCGILAALLTVCGPGAQIIVPRNLHTSVISGLVLSGAVPIFVQPTLDSQLNLAHSLSVQDVQLAFETYPQTKAIFLIHPTYEGVCGDVSAIATFAHDHDIPLIVDEAHGPHFAFHPQFPQSALAAGADLVVQSTHKMLGALTQAAMLHVQGLLIDRKRLSQTLQLVQSTSPNYLLLASLDATRHQLAHAGLNVMEQVLTLANKAHTQLNHLPNYRPWDPIGTTPGCIALDQTRLTIPIEPFGDQAYDLDQTLIDTYRISAELITPDHLTFLITLGNTEDDIDQLLCALRELYHPPLHPSSLAYSTNKLPIALPVLSPREAYWYSSEVVPVLKAVDRISTESICPYPPGIPILLPGERIQKQDLDWLLQLKQQGGIITGCSDLRFQTLKVVRE</sequence>
<dbReference type="Proteomes" id="UP000000268">
    <property type="component" value="Chromosome"/>
</dbReference>
<dbReference type="KEGG" id="amr:AM1_2634"/>
<dbReference type="OrthoDB" id="9815233at2"/>
<comment type="cofactor">
    <cofactor evidence="1">
        <name>pyridoxal 5'-phosphate</name>
        <dbReference type="ChEBI" id="CHEBI:597326"/>
    </cofactor>
</comment>
<dbReference type="SUPFAM" id="SSF55904">
    <property type="entry name" value="Ornithine decarboxylase C-terminal domain"/>
    <property type="match status" value="1"/>
</dbReference>
<reference evidence="7 8" key="1">
    <citation type="journal article" date="2008" name="Proc. Natl. Acad. Sci. U.S.A.">
        <title>Niche adaptation and genome expansion in the chlorophyll d-producing cyanobacterium Acaryochloris marina.</title>
        <authorList>
            <person name="Swingley W.D."/>
            <person name="Chen M."/>
            <person name="Cheung P.C."/>
            <person name="Conrad A.L."/>
            <person name="Dejesa L.C."/>
            <person name="Hao J."/>
            <person name="Honchak B.M."/>
            <person name="Karbach L.E."/>
            <person name="Kurdoglu A."/>
            <person name="Lahiri S."/>
            <person name="Mastrian S.D."/>
            <person name="Miyashita H."/>
            <person name="Page L."/>
            <person name="Ramakrishna P."/>
            <person name="Satoh S."/>
            <person name="Sattley W.M."/>
            <person name="Shimada Y."/>
            <person name="Taylor H.L."/>
            <person name="Tomo T."/>
            <person name="Tsuchiya T."/>
            <person name="Wang Z.T."/>
            <person name="Raymond J."/>
            <person name="Mimuro M."/>
            <person name="Blankenship R.E."/>
            <person name="Touchman J.W."/>
        </authorList>
    </citation>
    <scope>NUCLEOTIDE SEQUENCE [LARGE SCALE GENOMIC DNA]</scope>
    <source>
        <strain evidence="8">MBIC 11017</strain>
    </source>
</reference>
<dbReference type="InterPro" id="IPR000310">
    <property type="entry name" value="Orn/Lys/Arg_deCO2ase_major_dom"/>
</dbReference>
<dbReference type="PANTHER" id="PTHR43277">
    <property type="entry name" value="ARGININE DECARBOXYLASE"/>
    <property type="match status" value="1"/>
</dbReference>
<evidence type="ECO:0000259" key="6">
    <source>
        <dbReference type="PROSITE" id="PS00703"/>
    </source>
</evidence>